<accession>A0A1W6YWA0</accession>
<dbReference type="SUPFAM" id="SSF53187">
    <property type="entry name" value="Zn-dependent exopeptidases"/>
    <property type="match status" value="1"/>
</dbReference>
<dbReference type="RefSeq" id="WP_086071534.1">
    <property type="nucleotide sequence ID" value="NZ_CP021109.1"/>
</dbReference>
<dbReference type="EMBL" id="CP021109">
    <property type="protein sequence ID" value="ARP85392.1"/>
    <property type="molecule type" value="Genomic_DNA"/>
</dbReference>
<organism evidence="1 2">
    <name type="scientific">Bordetella genomosp. 9</name>
    <dbReference type="NCBI Taxonomy" id="1416803"/>
    <lineage>
        <taxon>Bacteria</taxon>
        <taxon>Pseudomonadati</taxon>
        <taxon>Pseudomonadota</taxon>
        <taxon>Betaproteobacteria</taxon>
        <taxon>Burkholderiales</taxon>
        <taxon>Alcaligenaceae</taxon>
        <taxon>Bordetella</taxon>
    </lineage>
</organism>
<reference evidence="1 2" key="1">
    <citation type="submission" date="2017-05" db="EMBL/GenBank/DDBJ databases">
        <title>Complete and WGS of Bordetella genogroups.</title>
        <authorList>
            <person name="Spilker T."/>
            <person name="LiPuma J."/>
        </authorList>
    </citation>
    <scope>NUCLEOTIDE SEQUENCE [LARGE SCALE GENOMIC DNA]</scope>
    <source>
        <strain evidence="1 2">AU17164</strain>
    </source>
</reference>
<name>A0A1W6YWA0_9BORD</name>
<dbReference type="AlphaFoldDB" id="A0A1W6YWA0"/>
<dbReference type="NCBIfam" id="TIGR02017">
    <property type="entry name" value="hutG_amidohyd"/>
    <property type="match status" value="1"/>
</dbReference>
<dbReference type="Pfam" id="PF05013">
    <property type="entry name" value="FGase"/>
    <property type="match status" value="1"/>
</dbReference>
<dbReference type="Gene3D" id="3.40.630.40">
    <property type="entry name" value="Zn-dependent exopeptidases"/>
    <property type="match status" value="1"/>
</dbReference>
<evidence type="ECO:0000313" key="1">
    <source>
        <dbReference type="EMBL" id="ARP85392.1"/>
    </source>
</evidence>
<gene>
    <name evidence="1" type="ORF">CAL13_03530</name>
</gene>
<protein>
    <submittedName>
        <fullName evidence="1">N-formylglutamate deformylase</fullName>
    </submittedName>
</protein>
<evidence type="ECO:0000313" key="2">
    <source>
        <dbReference type="Proteomes" id="UP000194139"/>
    </source>
</evidence>
<dbReference type="InterPro" id="IPR007709">
    <property type="entry name" value="N-FG_amidohydro"/>
</dbReference>
<sequence length="283" mass="31367">MSQSIKQNAADTQEGHPLFKFRQGTAPLLVSMPHVGTYAPPDIAARWTDEARHVPDTDWHLERLYDFVVEMGASVLVATHSRYVVDLNRPPDGSSLYPGQSVTGLCPVDTFDDTPIYRDPGDLPGDAEVAARRATFWQPYHDQLAKELARLRAEHGRVLLWDAHSIRSVLPRFFEGKLTDLNLGTGKGSSCDANVAQAVHAIAQEGLAQGYTSVLNGRFTGGYITRHYGKPEQGIHAIQLEMTQSSYMQEVLPFDYLPDTAARIQPLLRRMVQTALDGVMRLG</sequence>
<proteinExistence type="predicted"/>
<keyword evidence="2" id="KW-1185">Reference proteome</keyword>
<dbReference type="Proteomes" id="UP000194139">
    <property type="component" value="Chromosome"/>
</dbReference>
<dbReference type="InterPro" id="IPR010247">
    <property type="entry name" value="HutG_amidohyd"/>
</dbReference>